<proteinExistence type="inferred from homology"/>
<dbReference type="InterPro" id="IPR005861">
    <property type="entry name" value="HisP_aminotrans"/>
</dbReference>
<protein>
    <recommendedName>
        <fullName evidence="12">Histidinol-phosphate aminotransferase</fullName>
        <ecNumber evidence="12">2.6.1.9</ecNumber>
    </recommendedName>
    <alternativeName>
        <fullName evidence="12">Imidazole acetol-phosphate transaminase</fullName>
    </alternativeName>
</protein>
<dbReference type="PANTHER" id="PTHR42885:SF2">
    <property type="entry name" value="HISTIDINOL-PHOSPHATE AMINOTRANSFERASE"/>
    <property type="match status" value="1"/>
</dbReference>
<comment type="catalytic activity">
    <reaction evidence="11 12">
        <text>L-histidinol phosphate + 2-oxoglutarate = 3-(imidazol-4-yl)-2-oxopropyl phosphate + L-glutamate</text>
        <dbReference type="Rhea" id="RHEA:23744"/>
        <dbReference type="ChEBI" id="CHEBI:16810"/>
        <dbReference type="ChEBI" id="CHEBI:29985"/>
        <dbReference type="ChEBI" id="CHEBI:57766"/>
        <dbReference type="ChEBI" id="CHEBI:57980"/>
        <dbReference type="EC" id="2.6.1.9"/>
    </reaction>
</comment>
<dbReference type="InterPro" id="IPR015424">
    <property type="entry name" value="PyrdxlP-dep_Trfase"/>
</dbReference>
<dbReference type="GO" id="GO:0030170">
    <property type="term" value="F:pyridoxal phosphate binding"/>
    <property type="evidence" value="ECO:0007669"/>
    <property type="project" value="InterPro"/>
</dbReference>
<evidence type="ECO:0000256" key="4">
    <source>
        <dbReference type="ARBA" id="ARBA00007970"/>
    </source>
</evidence>
<dbReference type="InterPro" id="IPR004839">
    <property type="entry name" value="Aminotransferase_I/II_large"/>
</dbReference>
<keyword evidence="7 12" id="KW-0028">Amino-acid biosynthesis</keyword>
<evidence type="ECO:0000256" key="2">
    <source>
        <dbReference type="ARBA" id="ARBA00005011"/>
    </source>
</evidence>
<dbReference type="GO" id="GO:0000105">
    <property type="term" value="P:L-histidine biosynthetic process"/>
    <property type="evidence" value="ECO:0007669"/>
    <property type="project" value="UniProtKB-UniRule"/>
</dbReference>
<dbReference type="InterPro" id="IPR015422">
    <property type="entry name" value="PyrdxlP-dep_Trfase_small"/>
</dbReference>
<dbReference type="PROSITE" id="PS00599">
    <property type="entry name" value="AA_TRANSFER_CLASS_2"/>
    <property type="match status" value="1"/>
</dbReference>
<evidence type="ECO:0000256" key="12">
    <source>
        <dbReference type="HAMAP-Rule" id="MF_01023"/>
    </source>
</evidence>
<dbReference type="NCBIfam" id="TIGR01141">
    <property type="entry name" value="hisC"/>
    <property type="match status" value="1"/>
</dbReference>
<evidence type="ECO:0000256" key="6">
    <source>
        <dbReference type="ARBA" id="ARBA00022576"/>
    </source>
</evidence>
<dbReference type="GO" id="GO:0004400">
    <property type="term" value="F:histidinol-phosphate transaminase activity"/>
    <property type="evidence" value="ECO:0007669"/>
    <property type="project" value="UniProtKB-UniRule"/>
</dbReference>
<comment type="similarity">
    <text evidence="4 12">Belongs to the class-II pyridoxal-phosphate-dependent aminotransferase family. Histidinol-phosphate aminotransferase subfamily.</text>
</comment>
<dbReference type="SUPFAM" id="SSF53383">
    <property type="entry name" value="PLP-dependent transferases"/>
    <property type="match status" value="1"/>
</dbReference>
<evidence type="ECO:0000256" key="11">
    <source>
        <dbReference type="ARBA" id="ARBA00047481"/>
    </source>
</evidence>
<keyword evidence="10 12" id="KW-0368">Histidine biosynthesis</keyword>
<dbReference type="Gene3D" id="3.90.1150.10">
    <property type="entry name" value="Aspartate Aminotransferase, domain 1"/>
    <property type="match status" value="1"/>
</dbReference>
<name>A0AA37SNE8_9BACT</name>
<dbReference type="CDD" id="cd00609">
    <property type="entry name" value="AAT_like"/>
    <property type="match status" value="1"/>
</dbReference>
<evidence type="ECO:0000256" key="9">
    <source>
        <dbReference type="ARBA" id="ARBA00022898"/>
    </source>
</evidence>
<dbReference type="Gene3D" id="3.40.640.10">
    <property type="entry name" value="Type I PLP-dependent aspartate aminotransferase-like (Major domain)"/>
    <property type="match status" value="1"/>
</dbReference>
<gene>
    <name evidence="14" type="primary">hisC_2</name>
    <name evidence="12" type="synonym">hisC</name>
    <name evidence="14" type="ORF">GCM10007940_09270</name>
</gene>
<dbReference type="EMBL" id="BSOH01000005">
    <property type="protein sequence ID" value="GLR16312.1"/>
    <property type="molecule type" value="Genomic_DNA"/>
</dbReference>
<comment type="pathway">
    <text evidence="2 12">Amino-acid biosynthesis; L-histidine biosynthesis; L-histidine from 5-phospho-alpha-D-ribose 1-diphosphate: step 7/9.</text>
</comment>
<keyword evidence="15" id="KW-1185">Reference proteome</keyword>
<dbReference type="HAMAP" id="MF_01023">
    <property type="entry name" value="HisC_aminotrans_2"/>
    <property type="match status" value="1"/>
</dbReference>
<evidence type="ECO:0000313" key="14">
    <source>
        <dbReference type="EMBL" id="GLR16312.1"/>
    </source>
</evidence>
<reference evidence="14" key="1">
    <citation type="journal article" date="2014" name="Int. J. Syst. Evol. Microbiol.">
        <title>Complete genome sequence of Corynebacterium casei LMG S-19264T (=DSM 44701T), isolated from a smear-ripened cheese.</title>
        <authorList>
            <consortium name="US DOE Joint Genome Institute (JGI-PGF)"/>
            <person name="Walter F."/>
            <person name="Albersmeier A."/>
            <person name="Kalinowski J."/>
            <person name="Ruckert C."/>
        </authorList>
    </citation>
    <scope>NUCLEOTIDE SEQUENCE</scope>
    <source>
        <strain evidence="14">NBRC 108769</strain>
    </source>
</reference>
<evidence type="ECO:0000256" key="5">
    <source>
        <dbReference type="ARBA" id="ARBA00011738"/>
    </source>
</evidence>
<dbReference type="InterPro" id="IPR015421">
    <property type="entry name" value="PyrdxlP-dep_Trfase_major"/>
</dbReference>
<dbReference type="InterPro" id="IPR001917">
    <property type="entry name" value="Aminotrans_II_pyridoxalP_BS"/>
</dbReference>
<comment type="pathway">
    <text evidence="3">Lipid metabolism.</text>
</comment>
<evidence type="ECO:0000256" key="7">
    <source>
        <dbReference type="ARBA" id="ARBA00022605"/>
    </source>
</evidence>
<evidence type="ECO:0000259" key="13">
    <source>
        <dbReference type="Pfam" id="PF00155"/>
    </source>
</evidence>
<evidence type="ECO:0000256" key="1">
    <source>
        <dbReference type="ARBA" id="ARBA00001933"/>
    </source>
</evidence>
<dbReference type="Pfam" id="PF00155">
    <property type="entry name" value="Aminotran_1_2"/>
    <property type="match status" value="1"/>
</dbReference>
<keyword evidence="6 12" id="KW-0032">Aminotransferase</keyword>
<feature type="domain" description="Aminotransferase class I/classII large" evidence="13">
    <location>
        <begin position="42"/>
        <end position="339"/>
    </location>
</feature>
<keyword evidence="8 12" id="KW-0808">Transferase</keyword>
<dbReference type="EC" id="2.6.1.9" evidence="12"/>
<evidence type="ECO:0000256" key="8">
    <source>
        <dbReference type="ARBA" id="ARBA00022679"/>
    </source>
</evidence>
<dbReference type="PANTHER" id="PTHR42885">
    <property type="entry name" value="HISTIDINOL-PHOSPHATE AMINOTRANSFERASE-RELATED"/>
    <property type="match status" value="1"/>
</dbReference>
<reference evidence="14" key="2">
    <citation type="submission" date="2023-01" db="EMBL/GenBank/DDBJ databases">
        <title>Draft genome sequence of Portibacter lacus strain NBRC 108769.</title>
        <authorList>
            <person name="Sun Q."/>
            <person name="Mori K."/>
        </authorList>
    </citation>
    <scope>NUCLEOTIDE SEQUENCE</scope>
    <source>
        <strain evidence="14">NBRC 108769</strain>
    </source>
</reference>
<dbReference type="AlphaFoldDB" id="A0AA37SNE8"/>
<keyword evidence="9 12" id="KW-0663">Pyridoxal phosphate</keyword>
<dbReference type="Proteomes" id="UP001156666">
    <property type="component" value="Unassembled WGS sequence"/>
</dbReference>
<dbReference type="RefSeq" id="WP_235293113.1">
    <property type="nucleotide sequence ID" value="NZ_BSOH01000005.1"/>
</dbReference>
<comment type="subunit">
    <text evidence="5 12">Homodimer.</text>
</comment>
<evidence type="ECO:0000313" key="15">
    <source>
        <dbReference type="Proteomes" id="UP001156666"/>
    </source>
</evidence>
<comment type="cofactor">
    <cofactor evidence="1 12">
        <name>pyridoxal 5'-phosphate</name>
        <dbReference type="ChEBI" id="CHEBI:597326"/>
    </cofactor>
</comment>
<accession>A0AA37SNE8</accession>
<feature type="modified residue" description="N6-(pyridoxal phosphate)lysine" evidence="12">
    <location>
        <position position="205"/>
    </location>
</feature>
<comment type="caution">
    <text evidence="14">The sequence shown here is derived from an EMBL/GenBank/DDBJ whole genome shotgun (WGS) entry which is preliminary data.</text>
</comment>
<evidence type="ECO:0000256" key="10">
    <source>
        <dbReference type="ARBA" id="ARBA00023102"/>
    </source>
</evidence>
<sequence>MKEIERLIRPELLNLKPYSSARSEFHGQADIFVDANENPFENKINRYPDPLQKELKSKISEMKGVDPSCIFLGNGSDEALDLIFRLFCIPGKDEVIITPPTYGMYKVLANINNIFVKEAALTTDFQIVVDSILKQYDRETKILFLCSPNNPVGNVLNREDVINIIDQFPGIVVIDEAYIDFSATSGFLDLINEKPNLIITQTFSKAWGMAGIRLGMAFSNPFIIDQINKIKPPYNINVLTQKVALEKLNDEETFKKNLASLKSEKLKLAAELDKMDVVKKIYESDANFLLVKFDDADHYYKYLLDHGIVVRNRSNQFHCKGCLRITIGTPEENDKLIKILKK</sequence>
<organism evidence="14 15">
    <name type="scientific">Portibacter lacus</name>
    <dbReference type="NCBI Taxonomy" id="1099794"/>
    <lineage>
        <taxon>Bacteria</taxon>
        <taxon>Pseudomonadati</taxon>
        <taxon>Bacteroidota</taxon>
        <taxon>Saprospiria</taxon>
        <taxon>Saprospirales</taxon>
        <taxon>Haliscomenobacteraceae</taxon>
        <taxon>Portibacter</taxon>
    </lineage>
</organism>
<evidence type="ECO:0000256" key="3">
    <source>
        <dbReference type="ARBA" id="ARBA00005189"/>
    </source>
</evidence>